<protein>
    <submittedName>
        <fullName evidence="9">Cloroperoxidase</fullName>
    </submittedName>
</protein>
<evidence type="ECO:0000256" key="5">
    <source>
        <dbReference type="ARBA" id="ARBA00023002"/>
    </source>
</evidence>
<gene>
    <name evidence="9" type="ORF">M437DRAFT_55366</name>
</gene>
<accession>A0A074VLD2</accession>
<dbReference type="Pfam" id="PF01328">
    <property type="entry name" value="Peroxidase_2"/>
    <property type="match status" value="1"/>
</dbReference>
<evidence type="ECO:0000256" key="2">
    <source>
        <dbReference type="ARBA" id="ARBA00022559"/>
    </source>
</evidence>
<dbReference type="GO" id="GO:0046872">
    <property type="term" value="F:metal ion binding"/>
    <property type="evidence" value="ECO:0007669"/>
    <property type="project" value="UniProtKB-KW"/>
</dbReference>
<organism evidence="9 10">
    <name type="scientific">Aureobasidium melanogenum (strain CBS 110374)</name>
    <name type="common">Aureobasidium pullulans var. melanogenum</name>
    <dbReference type="NCBI Taxonomy" id="1043003"/>
    <lineage>
        <taxon>Eukaryota</taxon>
        <taxon>Fungi</taxon>
        <taxon>Dikarya</taxon>
        <taxon>Ascomycota</taxon>
        <taxon>Pezizomycotina</taxon>
        <taxon>Dothideomycetes</taxon>
        <taxon>Dothideomycetidae</taxon>
        <taxon>Dothideales</taxon>
        <taxon>Saccotheciaceae</taxon>
        <taxon>Aureobasidium</taxon>
    </lineage>
</organism>
<dbReference type="HOGENOM" id="CLU_050230_6_0_1"/>
<keyword evidence="4" id="KW-0479">Metal-binding</keyword>
<dbReference type="PROSITE" id="PS51405">
    <property type="entry name" value="HEME_HALOPEROXIDASE"/>
    <property type="match status" value="1"/>
</dbReference>
<dbReference type="AlphaFoldDB" id="A0A074VLD2"/>
<evidence type="ECO:0000259" key="8">
    <source>
        <dbReference type="PROSITE" id="PS51405"/>
    </source>
</evidence>
<evidence type="ECO:0000256" key="1">
    <source>
        <dbReference type="ARBA" id="ARBA00001970"/>
    </source>
</evidence>
<keyword evidence="10" id="KW-1185">Reference proteome</keyword>
<dbReference type="InterPro" id="IPR000028">
    <property type="entry name" value="Chloroperoxidase"/>
</dbReference>
<evidence type="ECO:0000313" key="10">
    <source>
        <dbReference type="Proteomes" id="UP000030672"/>
    </source>
</evidence>
<dbReference type="RefSeq" id="XP_040876952.1">
    <property type="nucleotide sequence ID" value="XM_041022860.1"/>
</dbReference>
<keyword evidence="2 9" id="KW-0575">Peroxidase</keyword>
<dbReference type="Proteomes" id="UP000030672">
    <property type="component" value="Unassembled WGS sequence"/>
</dbReference>
<reference evidence="9 10" key="1">
    <citation type="journal article" date="2014" name="BMC Genomics">
        <title>Genome sequencing of four Aureobasidium pullulans varieties: biotechnological potential, stress tolerance, and description of new species.</title>
        <authorList>
            <person name="Gostin Ar C."/>
            <person name="Ohm R.A."/>
            <person name="Kogej T."/>
            <person name="Sonjak S."/>
            <person name="Turk M."/>
            <person name="Zajc J."/>
            <person name="Zalar P."/>
            <person name="Grube M."/>
            <person name="Sun H."/>
            <person name="Han J."/>
            <person name="Sharma A."/>
            <person name="Chiniquy J."/>
            <person name="Ngan C.Y."/>
            <person name="Lipzen A."/>
            <person name="Barry K."/>
            <person name="Grigoriev I.V."/>
            <person name="Gunde-Cimerman N."/>
        </authorList>
    </citation>
    <scope>NUCLEOTIDE SEQUENCE [LARGE SCALE GENOMIC DNA]</scope>
    <source>
        <strain evidence="9 10">CBS 110374</strain>
    </source>
</reference>
<dbReference type="GeneID" id="63916233"/>
<comment type="similarity">
    <text evidence="7">Belongs to the chloroperoxidase family.</text>
</comment>
<keyword evidence="6" id="KW-0408">Iron</keyword>
<sequence length="243" mass="27060">MYLGLTDLAKGLLGGSVSAGNTNGLTNSKGGDHYYTRGDITERGPCPGLNALANQGYLPRNGRNITLPQVEEALMAALHMDKALATAITNPLRQLLRKDGTFDLVFMRQHNAIEHDASFTRLDFRDGDNYNFQPMLFRKMLDDANGGPVTVSSLARTYVRRNKESRDAGAPALPWSLWFVNLLQSVSLMNTAKMNGELSREVMTTFYEEERFPEEILENGETRTLVGLLGYAMSLLFCIVFRI</sequence>
<dbReference type="InterPro" id="IPR036851">
    <property type="entry name" value="Chloroperoxidase-like_sf"/>
</dbReference>
<dbReference type="SUPFAM" id="SSF47571">
    <property type="entry name" value="Cloroperoxidase"/>
    <property type="match status" value="1"/>
</dbReference>
<keyword evidence="5" id="KW-0560">Oxidoreductase</keyword>
<evidence type="ECO:0000256" key="3">
    <source>
        <dbReference type="ARBA" id="ARBA00022617"/>
    </source>
</evidence>
<dbReference type="PANTHER" id="PTHR33577">
    <property type="entry name" value="STERIGMATOCYSTIN BIOSYNTHESIS PEROXIDASE STCC-RELATED"/>
    <property type="match status" value="1"/>
</dbReference>
<feature type="domain" description="Heme haloperoxidase family profile" evidence="8">
    <location>
        <begin position="30"/>
        <end position="230"/>
    </location>
</feature>
<keyword evidence="3" id="KW-0349">Heme</keyword>
<comment type="cofactor">
    <cofactor evidence="1">
        <name>heme b</name>
        <dbReference type="ChEBI" id="CHEBI:60344"/>
    </cofactor>
</comment>
<evidence type="ECO:0000256" key="6">
    <source>
        <dbReference type="ARBA" id="ARBA00023004"/>
    </source>
</evidence>
<evidence type="ECO:0000313" key="9">
    <source>
        <dbReference type="EMBL" id="KEQ59929.1"/>
    </source>
</evidence>
<dbReference type="EMBL" id="KL584845">
    <property type="protein sequence ID" value="KEQ59929.1"/>
    <property type="molecule type" value="Genomic_DNA"/>
</dbReference>
<dbReference type="PANTHER" id="PTHR33577:SF9">
    <property type="entry name" value="PEROXIDASE STCC"/>
    <property type="match status" value="1"/>
</dbReference>
<dbReference type="STRING" id="1043003.A0A074VLD2"/>
<name>A0A074VLD2_AURM1</name>
<dbReference type="Gene3D" id="1.10.489.10">
    <property type="entry name" value="Chloroperoxidase-like"/>
    <property type="match status" value="1"/>
</dbReference>
<dbReference type="GO" id="GO:0004601">
    <property type="term" value="F:peroxidase activity"/>
    <property type="evidence" value="ECO:0007669"/>
    <property type="project" value="UniProtKB-KW"/>
</dbReference>
<proteinExistence type="inferred from homology"/>
<evidence type="ECO:0000256" key="4">
    <source>
        <dbReference type="ARBA" id="ARBA00022723"/>
    </source>
</evidence>
<evidence type="ECO:0000256" key="7">
    <source>
        <dbReference type="ARBA" id="ARBA00025795"/>
    </source>
</evidence>